<dbReference type="AlphaFoldDB" id="A0A811KM97"/>
<sequence length="93" mass="11418">MEEQRRSNLDDLPLSLINKRLRQEVVPIFRQRSIKFKKSERLRWYEECQIDFDGRYGHAMCYHESQNRIYVFGGVSANRELLDDLYYFCMVRF</sequence>
<dbReference type="InterPro" id="IPR015915">
    <property type="entry name" value="Kelch-typ_b-propeller"/>
</dbReference>
<dbReference type="SUPFAM" id="SSF117281">
    <property type="entry name" value="Kelch motif"/>
    <property type="match status" value="1"/>
</dbReference>
<dbReference type="EMBL" id="CAJFCW020000003">
    <property type="protein sequence ID" value="CAG9105913.1"/>
    <property type="molecule type" value="Genomic_DNA"/>
</dbReference>
<dbReference type="Proteomes" id="UP000783686">
    <property type="component" value="Unassembled WGS sequence"/>
</dbReference>
<accession>A0A811KM97</accession>
<dbReference type="Gene3D" id="2.120.10.80">
    <property type="entry name" value="Kelch-type beta propeller"/>
    <property type="match status" value="1"/>
</dbReference>
<dbReference type="OrthoDB" id="9973021at2759"/>
<dbReference type="EMBL" id="CAJFDH010000003">
    <property type="protein sequence ID" value="CAD5216418.1"/>
    <property type="molecule type" value="Genomic_DNA"/>
</dbReference>
<name>A0A811KM97_9BILA</name>
<keyword evidence="2" id="KW-1185">Reference proteome</keyword>
<comment type="caution">
    <text evidence="1">The sequence shown here is derived from an EMBL/GenBank/DDBJ whole genome shotgun (WGS) entry which is preliminary data.</text>
</comment>
<evidence type="ECO:0000313" key="2">
    <source>
        <dbReference type="Proteomes" id="UP000614601"/>
    </source>
</evidence>
<organism evidence="1 2">
    <name type="scientific">Bursaphelenchus okinawaensis</name>
    <dbReference type="NCBI Taxonomy" id="465554"/>
    <lineage>
        <taxon>Eukaryota</taxon>
        <taxon>Metazoa</taxon>
        <taxon>Ecdysozoa</taxon>
        <taxon>Nematoda</taxon>
        <taxon>Chromadorea</taxon>
        <taxon>Rhabditida</taxon>
        <taxon>Tylenchina</taxon>
        <taxon>Tylenchomorpha</taxon>
        <taxon>Aphelenchoidea</taxon>
        <taxon>Aphelenchoididae</taxon>
        <taxon>Bursaphelenchus</taxon>
    </lineage>
</organism>
<gene>
    <name evidence="1" type="ORF">BOKJ2_LOCUS6583</name>
</gene>
<reference evidence="1" key="1">
    <citation type="submission" date="2020-09" db="EMBL/GenBank/DDBJ databases">
        <authorList>
            <person name="Kikuchi T."/>
        </authorList>
    </citation>
    <scope>NUCLEOTIDE SEQUENCE</scope>
    <source>
        <strain evidence="1">SH1</strain>
    </source>
</reference>
<protein>
    <submittedName>
        <fullName evidence="1">Uncharacterized protein</fullName>
    </submittedName>
</protein>
<proteinExistence type="predicted"/>
<dbReference type="Proteomes" id="UP000614601">
    <property type="component" value="Unassembled WGS sequence"/>
</dbReference>
<evidence type="ECO:0000313" key="1">
    <source>
        <dbReference type="EMBL" id="CAD5216418.1"/>
    </source>
</evidence>